<dbReference type="EMBL" id="VSWC01000093">
    <property type="protein sequence ID" value="KAA1089410.1"/>
    <property type="molecule type" value="Genomic_DNA"/>
</dbReference>
<gene>
    <name evidence="2" type="ORF">PGT21_017566</name>
</gene>
<sequence>MKNLYIFCLLIIPLLAYFVSASLSPKIGLVGKHSCDEQMPGVFKNLKDHSTELEGIRTRQPLPLLQTSFDAPLDEAEISRTWSFQRQPTDVNTCGLRAPDVALKINDSSQKSALPNTATLADISRGAKRLAVGIPGQEGEGKGAAYQPAPKKVKFDLNLSLGPPGVEKEEASPTRSSYNCKCTYSCF</sequence>
<feature type="chain" id="PRO_5023091062" evidence="1">
    <location>
        <begin position="22"/>
        <end position="187"/>
    </location>
</feature>
<evidence type="ECO:0000313" key="2">
    <source>
        <dbReference type="EMBL" id="KAA1089410.1"/>
    </source>
</evidence>
<dbReference type="Proteomes" id="UP000324748">
    <property type="component" value="Unassembled WGS sequence"/>
</dbReference>
<proteinExistence type="predicted"/>
<protein>
    <submittedName>
        <fullName evidence="2">Uncharacterized protein</fullName>
    </submittedName>
</protein>
<comment type="caution">
    <text evidence="2">The sequence shown here is derived from an EMBL/GenBank/DDBJ whole genome shotgun (WGS) entry which is preliminary data.</text>
</comment>
<reference evidence="2 3" key="1">
    <citation type="submission" date="2019-05" db="EMBL/GenBank/DDBJ databases">
        <title>Emergence of the Ug99 lineage of the wheat stem rust pathogen through somatic hybridization.</title>
        <authorList>
            <person name="Li F."/>
            <person name="Upadhyaya N.M."/>
            <person name="Sperschneider J."/>
            <person name="Matny O."/>
            <person name="Nguyen-Phuc H."/>
            <person name="Mago R."/>
            <person name="Raley C."/>
            <person name="Miller M.E."/>
            <person name="Silverstein K.A.T."/>
            <person name="Henningsen E."/>
            <person name="Hirsch C.D."/>
            <person name="Visser B."/>
            <person name="Pretorius Z.A."/>
            <person name="Steffenson B.J."/>
            <person name="Schwessinger B."/>
            <person name="Dodds P.N."/>
            <person name="Figueroa M."/>
        </authorList>
    </citation>
    <scope>NUCLEOTIDE SEQUENCE [LARGE SCALE GENOMIC DNA]</scope>
    <source>
        <strain evidence="2">21-0</strain>
    </source>
</reference>
<feature type="signal peptide" evidence="1">
    <location>
        <begin position="1"/>
        <end position="21"/>
    </location>
</feature>
<name>A0A5B0NMP9_PUCGR</name>
<dbReference type="AlphaFoldDB" id="A0A5B0NMP9"/>
<evidence type="ECO:0000313" key="3">
    <source>
        <dbReference type="Proteomes" id="UP000324748"/>
    </source>
</evidence>
<evidence type="ECO:0000256" key="1">
    <source>
        <dbReference type="SAM" id="SignalP"/>
    </source>
</evidence>
<keyword evidence="3" id="KW-1185">Reference proteome</keyword>
<organism evidence="2 3">
    <name type="scientific">Puccinia graminis f. sp. tritici</name>
    <dbReference type="NCBI Taxonomy" id="56615"/>
    <lineage>
        <taxon>Eukaryota</taxon>
        <taxon>Fungi</taxon>
        <taxon>Dikarya</taxon>
        <taxon>Basidiomycota</taxon>
        <taxon>Pucciniomycotina</taxon>
        <taxon>Pucciniomycetes</taxon>
        <taxon>Pucciniales</taxon>
        <taxon>Pucciniaceae</taxon>
        <taxon>Puccinia</taxon>
    </lineage>
</organism>
<accession>A0A5B0NMP9</accession>
<keyword evidence="1" id="KW-0732">Signal</keyword>